<name>A0A2A9DU89_9MICO</name>
<evidence type="ECO:0000313" key="6">
    <source>
        <dbReference type="Proteomes" id="UP000221369"/>
    </source>
</evidence>
<protein>
    <submittedName>
        <fullName evidence="5">DeoR family transcriptional regulator</fullName>
    </submittedName>
</protein>
<evidence type="ECO:0000313" key="5">
    <source>
        <dbReference type="EMBL" id="PFG29941.1"/>
    </source>
</evidence>
<dbReference type="GO" id="GO:0003677">
    <property type="term" value="F:DNA binding"/>
    <property type="evidence" value="ECO:0007669"/>
    <property type="project" value="UniProtKB-KW"/>
</dbReference>
<dbReference type="PRINTS" id="PR00037">
    <property type="entry name" value="HTHLACR"/>
</dbReference>
<dbReference type="AlphaFoldDB" id="A0A2A9DU89"/>
<dbReference type="PANTHER" id="PTHR30363:SF49">
    <property type="entry name" value="L-FUCOSE OPERON ACTIVATOR"/>
    <property type="match status" value="1"/>
</dbReference>
<feature type="domain" description="HTH deoR-type" evidence="4">
    <location>
        <begin position="11"/>
        <end position="66"/>
    </location>
</feature>
<keyword evidence="2" id="KW-0238">DNA-binding</keyword>
<dbReference type="EMBL" id="PDJE01000001">
    <property type="protein sequence ID" value="PFG29941.1"/>
    <property type="molecule type" value="Genomic_DNA"/>
</dbReference>
<dbReference type="Pfam" id="PF00455">
    <property type="entry name" value="DeoRC"/>
    <property type="match status" value="1"/>
</dbReference>
<evidence type="ECO:0000256" key="2">
    <source>
        <dbReference type="ARBA" id="ARBA00023125"/>
    </source>
</evidence>
<evidence type="ECO:0000256" key="3">
    <source>
        <dbReference type="ARBA" id="ARBA00023163"/>
    </source>
</evidence>
<keyword evidence="3" id="KW-0804">Transcription</keyword>
<dbReference type="PROSITE" id="PS00894">
    <property type="entry name" value="HTH_DEOR_1"/>
    <property type="match status" value="1"/>
</dbReference>
<keyword evidence="6" id="KW-1185">Reference proteome</keyword>
<keyword evidence="1" id="KW-0805">Transcription regulation</keyword>
<dbReference type="InterPro" id="IPR050313">
    <property type="entry name" value="Carb_Metab_HTH_regulators"/>
</dbReference>
<dbReference type="InterPro" id="IPR037171">
    <property type="entry name" value="NagB/RpiA_transferase-like"/>
</dbReference>
<proteinExistence type="predicted"/>
<sequence length="261" mass="28577">MASDAPDRLSRQARQNRIIDHLTREGSASAAELVELTGRSLMTIHRDIDELAAKGFIRKFHGGVSALPTSVFESSAEFRRTRNPAAKSALAKTASELIEPGMSVMVDDSTTCLALAPFLAEIGPLTVLTNFRQLGEELRLSESIHLIMIGGTYSRSHDSYIGPPDITGLGSYSVDIVFQSTSTMNASWTFHQEQDVVSMKRVMLSAGARRILMMDSSKVGKSSLHRYVEVSEFTDLVVTDDVEKGFIDDVDETVAVHLARV</sequence>
<accession>A0A2A9DU89</accession>
<dbReference type="PROSITE" id="PS51000">
    <property type="entry name" value="HTH_DEOR_2"/>
    <property type="match status" value="1"/>
</dbReference>
<dbReference type="InterPro" id="IPR014036">
    <property type="entry name" value="DeoR-like_C"/>
</dbReference>
<dbReference type="Gene3D" id="1.10.10.10">
    <property type="entry name" value="Winged helix-like DNA-binding domain superfamily/Winged helix DNA-binding domain"/>
    <property type="match status" value="1"/>
</dbReference>
<evidence type="ECO:0000259" key="4">
    <source>
        <dbReference type="PROSITE" id="PS51000"/>
    </source>
</evidence>
<dbReference type="SUPFAM" id="SSF100950">
    <property type="entry name" value="NagB/RpiA/CoA transferase-like"/>
    <property type="match status" value="1"/>
</dbReference>
<dbReference type="GO" id="GO:0003700">
    <property type="term" value="F:DNA-binding transcription factor activity"/>
    <property type="evidence" value="ECO:0007669"/>
    <property type="project" value="InterPro"/>
</dbReference>
<reference evidence="5 6" key="1">
    <citation type="submission" date="2017-10" db="EMBL/GenBank/DDBJ databases">
        <title>Sequencing the genomes of 1000 actinobacteria strains.</title>
        <authorList>
            <person name="Klenk H.-P."/>
        </authorList>
    </citation>
    <scope>NUCLEOTIDE SEQUENCE [LARGE SCALE GENOMIC DNA]</scope>
    <source>
        <strain evidence="5 6">DSM 21798</strain>
    </source>
</reference>
<dbReference type="InterPro" id="IPR036388">
    <property type="entry name" value="WH-like_DNA-bd_sf"/>
</dbReference>
<comment type="caution">
    <text evidence="5">The sequence shown here is derived from an EMBL/GenBank/DDBJ whole genome shotgun (WGS) entry which is preliminary data.</text>
</comment>
<dbReference type="InterPro" id="IPR036390">
    <property type="entry name" value="WH_DNA-bd_sf"/>
</dbReference>
<dbReference type="Proteomes" id="UP000221369">
    <property type="component" value="Unassembled WGS sequence"/>
</dbReference>
<dbReference type="Pfam" id="PF08220">
    <property type="entry name" value="HTH_DeoR"/>
    <property type="match status" value="1"/>
</dbReference>
<evidence type="ECO:0000256" key="1">
    <source>
        <dbReference type="ARBA" id="ARBA00023015"/>
    </source>
</evidence>
<gene>
    <name evidence="5" type="ORF">ATJ78_0860</name>
</gene>
<dbReference type="InterPro" id="IPR018356">
    <property type="entry name" value="Tscrpt_reg_HTH_DeoR_CS"/>
</dbReference>
<dbReference type="PANTHER" id="PTHR30363">
    <property type="entry name" value="HTH-TYPE TRANSCRIPTIONAL REGULATOR SRLR-RELATED"/>
    <property type="match status" value="1"/>
</dbReference>
<dbReference type="SMART" id="SM00420">
    <property type="entry name" value="HTH_DEOR"/>
    <property type="match status" value="1"/>
</dbReference>
<dbReference type="SUPFAM" id="SSF46785">
    <property type="entry name" value="Winged helix' DNA-binding domain"/>
    <property type="match status" value="1"/>
</dbReference>
<dbReference type="SMART" id="SM01134">
    <property type="entry name" value="DeoRC"/>
    <property type="match status" value="1"/>
</dbReference>
<dbReference type="RefSeq" id="WP_098406461.1">
    <property type="nucleotide sequence ID" value="NZ_PDJE01000001.1"/>
</dbReference>
<organism evidence="5 6">
    <name type="scientific">Paramicrobacterium agarici</name>
    <dbReference type="NCBI Taxonomy" id="630514"/>
    <lineage>
        <taxon>Bacteria</taxon>
        <taxon>Bacillati</taxon>
        <taxon>Actinomycetota</taxon>
        <taxon>Actinomycetes</taxon>
        <taxon>Micrococcales</taxon>
        <taxon>Microbacteriaceae</taxon>
        <taxon>Paramicrobacterium</taxon>
    </lineage>
</organism>
<dbReference type="InterPro" id="IPR001034">
    <property type="entry name" value="DeoR_HTH"/>
</dbReference>